<dbReference type="AlphaFoldDB" id="A0A4R4EA47"/>
<dbReference type="InterPro" id="IPR052913">
    <property type="entry name" value="Glycopeptide_resist_protein"/>
</dbReference>
<dbReference type="RefSeq" id="WP_132419101.1">
    <property type="nucleotide sequence ID" value="NZ_SKFG01000016.1"/>
</dbReference>
<sequence>MRLIIGTLFFRLQRRMNWYWGKQKYARTRNQQLLPYEAVVHQTPLRRELQSVDMWLQDNKVINLRIAVAKLNRIIIRPGETFSYWRLIGKPTRSQGYVDGMILSQGKVTVGTGGGLCQLSNLIYWMTLHTPLSVTERHRHSYDVFPDSGRTQPFGSGATCYYNYVDLQITNDTDAVYQLDLAVTDHQLVGSWRVSEESRYQYQIYERKHWFTQEYWGGYVRHNEIGRRTMTLEGDILHDELLTENHALMMYEPYLPEASGNG</sequence>
<gene>
    <name evidence="1" type="ORF">E0485_15600</name>
</gene>
<protein>
    <submittedName>
        <fullName evidence="1">Vancomycin resistance protein</fullName>
    </submittedName>
</protein>
<dbReference type="PANTHER" id="PTHR35788">
    <property type="entry name" value="EXPORTED PROTEIN-RELATED"/>
    <property type="match status" value="1"/>
</dbReference>
<reference evidence="1 2" key="1">
    <citation type="submission" date="2019-03" db="EMBL/GenBank/DDBJ databases">
        <authorList>
            <person name="Kim M.K.M."/>
        </authorList>
    </citation>
    <scope>NUCLEOTIDE SEQUENCE [LARGE SCALE GENOMIC DNA]</scope>
    <source>
        <strain evidence="1 2">18JY21-1</strain>
    </source>
</reference>
<dbReference type="OrthoDB" id="9813301at2"/>
<proteinExistence type="predicted"/>
<accession>A0A4R4EA47</accession>
<dbReference type="Pfam" id="PF04294">
    <property type="entry name" value="VanW"/>
    <property type="match status" value="1"/>
</dbReference>
<dbReference type="InterPro" id="IPR007391">
    <property type="entry name" value="Vancomycin_resist_VanW"/>
</dbReference>
<dbReference type="PANTHER" id="PTHR35788:SF1">
    <property type="entry name" value="EXPORTED PROTEIN"/>
    <property type="match status" value="1"/>
</dbReference>
<keyword evidence="2" id="KW-1185">Reference proteome</keyword>
<evidence type="ECO:0000313" key="2">
    <source>
        <dbReference type="Proteomes" id="UP000295418"/>
    </source>
</evidence>
<evidence type="ECO:0000313" key="1">
    <source>
        <dbReference type="EMBL" id="TCZ75913.1"/>
    </source>
</evidence>
<dbReference type="EMBL" id="SKFG01000016">
    <property type="protein sequence ID" value="TCZ75913.1"/>
    <property type="molecule type" value="Genomic_DNA"/>
</dbReference>
<name>A0A4R4EA47_9BACL</name>
<dbReference type="Proteomes" id="UP000295418">
    <property type="component" value="Unassembled WGS sequence"/>
</dbReference>
<organism evidence="1 2">
    <name type="scientific">Paenibacillus albiflavus</name>
    <dbReference type="NCBI Taxonomy" id="2545760"/>
    <lineage>
        <taxon>Bacteria</taxon>
        <taxon>Bacillati</taxon>
        <taxon>Bacillota</taxon>
        <taxon>Bacilli</taxon>
        <taxon>Bacillales</taxon>
        <taxon>Paenibacillaceae</taxon>
        <taxon>Paenibacillus</taxon>
    </lineage>
</organism>
<comment type="caution">
    <text evidence="1">The sequence shown here is derived from an EMBL/GenBank/DDBJ whole genome shotgun (WGS) entry which is preliminary data.</text>
</comment>